<evidence type="ECO:0000313" key="3">
    <source>
        <dbReference type="Proteomes" id="UP001066276"/>
    </source>
</evidence>
<gene>
    <name evidence="2" type="ORF">NDU88_003820</name>
</gene>
<proteinExistence type="predicted"/>
<keyword evidence="3" id="KW-1185">Reference proteome</keyword>
<evidence type="ECO:0000256" key="1">
    <source>
        <dbReference type="SAM" id="MobiDB-lite"/>
    </source>
</evidence>
<accession>A0AAV7W8K6</accession>
<sequence length="79" mass="8343">MFVPSLANMDTNGESWRVMIAAGGDGAYRRGTYPHQRRPEEGTLACHHQGGADPGGLQPAEHQLSKEVGGTVALGAKDQ</sequence>
<name>A0AAV7W8K6_PLEWA</name>
<dbReference type="Proteomes" id="UP001066276">
    <property type="component" value="Chromosome 1_2"/>
</dbReference>
<evidence type="ECO:0000313" key="2">
    <source>
        <dbReference type="EMBL" id="KAJ1208434.1"/>
    </source>
</evidence>
<comment type="caution">
    <text evidence="2">The sequence shown here is derived from an EMBL/GenBank/DDBJ whole genome shotgun (WGS) entry which is preliminary data.</text>
</comment>
<protein>
    <submittedName>
        <fullName evidence="2">Uncharacterized protein</fullName>
    </submittedName>
</protein>
<dbReference type="EMBL" id="JANPWB010000002">
    <property type="protein sequence ID" value="KAJ1208434.1"/>
    <property type="molecule type" value="Genomic_DNA"/>
</dbReference>
<dbReference type="AlphaFoldDB" id="A0AAV7W8K6"/>
<reference evidence="2" key="1">
    <citation type="journal article" date="2022" name="bioRxiv">
        <title>Sequencing and chromosome-scale assembly of the giantPleurodeles waltlgenome.</title>
        <authorList>
            <person name="Brown T."/>
            <person name="Elewa A."/>
            <person name="Iarovenko S."/>
            <person name="Subramanian E."/>
            <person name="Araus A.J."/>
            <person name="Petzold A."/>
            <person name="Susuki M."/>
            <person name="Suzuki K.-i.T."/>
            <person name="Hayashi T."/>
            <person name="Toyoda A."/>
            <person name="Oliveira C."/>
            <person name="Osipova E."/>
            <person name="Leigh N.D."/>
            <person name="Simon A."/>
            <person name="Yun M.H."/>
        </authorList>
    </citation>
    <scope>NUCLEOTIDE SEQUENCE</scope>
    <source>
        <strain evidence="2">20211129_DDA</strain>
        <tissue evidence="2">Liver</tissue>
    </source>
</reference>
<feature type="region of interest" description="Disordered" evidence="1">
    <location>
        <begin position="47"/>
        <end position="79"/>
    </location>
</feature>
<organism evidence="2 3">
    <name type="scientific">Pleurodeles waltl</name>
    <name type="common">Iberian ribbed newt</name>
    <dbReference type="NCBI Taxonomy" id="8319"/>
    <lineage>
        <taxon>Eukaryota</taxon>
        <taxon>Metazoa</taxon>
        <taxon>Chordata</taxon>
        <taxon>Craniata</taxon>
        <taxon>Vertebrata</taxon>
        <taxon>Euteleostomi</taxon>
        <taxon>Amphibia</taxon>
        <taxon>Batrachia</taxon>
        <taxon>Caudata</taxon>
        <taxon>Salamandroidea</taxon>
        <taxon>Salamandridae</taxon>
        <taxon>Pleurodelinae</taxon>
        <taxon>Pleurodeles</taxon>
    </lineage>
</organism>